<dbReference type="PANTHER" id="PTHR43235">
    <property type="entry name" value="GLUTAMINE AMIDOTRANSFERASE PB2B2.05-RELATED"/>
    <property type="match status" value="1"/>
</dbReference>
<dbReference type="InterPro" id="IPR029062">
    <property type="entry name" value="Class_I_gatase-like"/>
</dbReference>
<dbReference type="InterPro" id="IPR044668">
    <property type="entry name" value="PuuD-like"/>
</dbReference>
<sequence>MAAVVGITAYAEPITRGFWPTERATFVTQPYIDKVYAAGGLPLVVPPRVGNGADWAHAVLDRLDALIIGGGADLDPQHYQADPHPLVQEYRPDRDDSELALVRAAVERDLPLLGICRGMQVMAVAAGGSLDQHVPDRVGHYRHSPTVGQFGSHPVRTRSETRLRALLGEHLSCPTYHHQSVLTHPSYEPAADADDGVLEAIEAPDARWRFGVQWHPEVGEDPRLFDALVAAAR</sequence>
<dbReference type="Proteomes" id="UP000557772">
    <property type="component" value="Unassembled WGS sequence"/>
</dbReference>
<dbReference type="CDD" id="cd01745">
    <property type="entry name" value="GATase1_2"/>
    <property type="match status" value="1"/>
</dbReference>
<dbReference type="Pfam" id="PF07722">
    <property type="entry name" value="Peptidase_C26"/>
    <property type="match status" value="1"/>
</dbReference>
<dbReference type="GO" id="GO:0005829">
    <property type="term" value="C:cytosol"/>
    <property type="evidence" value="ECO:0007669"/>
    <property type="project" value="TreeGrafter"/>
</dbReference>
<dbReference type="PROSITE" id="PS51273">
    <property type="entry name" value="GATASE_TYPE_1"/>
    <property type="match status" value="1"/>
</dbReference>
<dbReference type="SUPFAM" id="SSF52317">
    <property type="entry name" value="Class I glutamine amidotransferase-like"/>
    <property type="match status" value="1"/>
</dbReference>
<comment type="caution">
    <text evidence="1">The sequence shown here is derived from an EMBL/GenBank/DDBJ whole genome shotgun (WGS) entry which is preliminary data.</text>
</comment>
<accession>A0A849ALQ4</accession>
<dbReference type="EMBL" id="JABENB010000002">
    <property type="protein sequence ID" value="NNG40291.1"/>
    <property type="molecule type" value="Genomic_DNA"/>
</dbReference>
<gene>
    <name evidence="1" type="ORF">HJ588_13550</name>
</gene>
<proteinExistence type="predicted"/>
<reference evidence="1 2" key="1">
    <citation type="submission" date="2020-05" db="EMBL/GenBank/DDBJ databases">
        <title>Flexivirga sp. ID2601S isolated from air conditioner.</title>
        <authorList>
            <person name="Kim D.H."/>
        </authorList>
    </citation>
    <scope>NUCLEOTIDE SEQUENCE [LARGE SCALE GENOMIC DNA]</scope>
    <source>
        <strain evidence="1 2">ID2601S</strain>
    </source>
</reference>
<dbReference type="AlphaFoldDB" id="A0A849ALQ4"/>
<dbReference type="PANTHER" id="PTHR43235:SF1">
    <property type="entry name" value="GLUTAMINE AMIDOTRANSFERASE PB2B2.05-RELATED"/>
    <property type="match status" value="1"/>
</dbReference>
<protein>
    <submittedName>
        <fullName evidence="1">Gamma-glutamyl-gamma-aminobutyrate hydrolase family protein</fullName>
    </submittedName>
</protein>
<evidence type="ECO:0000313" key="1">
    <source>
        <dbReference type="EMBL" id="NNG40291.1"/>
    </source>
</evidence>
<dbReference type="Gene3D" id="3.40.50.880">
    <property type="match status" value="1"/>
</dbReference>
<keyword evidence="1" id="KW-0378">Hydrolase</keyword>
<dbReference type="GO" id="GO:0006598">
    <property type="term" value="P:polyamine catabolic process"/>
    <property type="evidence" value="ECO:0007669"/>
    <property type="project" value="TreeGrafter"/>
</dbReference>
<dbReference type="InterPro" id="IPR011697">
    <property type="entry name" value="Peptidase_C26"/>
</dbReference>
<dbReference type="RefSeq" id="WP_171156413.1">
    <property type="nucleotide sequence ID" value="NZ_JABENB010000002.1"/>
</dbReference>
<evidence type="ECO:0000313" key="2">
    <source>
        <dbReference type="Proteomes" id="UP000557772"/>
    </source>
</evidence>
<keyword evidence="2" id="KW-1185">Reference proteome</keyword>
<name>A0A849ALQ4_9MICO</name>
<dbReference type="GO" id="GO:0033969">
    <property type="term" value="F:gamma-glutamyl-gamma-aminobutyrate hydrolase activity"/>
    <property type="evidence" value="ECO:0007669"/>
    <property type="project" value="TreeGrafter"/>
</dbReference>
<organism evidence="1 2">
    <name type="scientific">Flexivirga aerilata</name>
    <dbReference type="NCBI Taxonomy" id="1656889"/>
    <lineage>
        <taxon>Bacteria</taxon>
        <taxon>Bacillati</taxon>
        <taxon>Actinomycetota</taxon>
        <taxon>Actinomycetes</taxon>
        <taxon>Micrococcales</taxon>
        <taxon>Dermacoccaceae</taxon>
        <taxon>Flexivirga</taxon>
    </lineage>
</organism>